<reference evidence="2" key="1">
    <citation type="submission" date="2016-06" db="EMBL/GenBank/DDBJ databases">
        <title>Parallel loss of symbiosis genes in relatives of nitrogen-fixing non-legume Parasponia.</title>
        <authorList>
            <person name="Van Velzen R."/>
            <person name="Holmer R."/>
            <person name="Bu F."/>
            <person name="Rutten L."/>
            <person name="Van Zeijl A."/>
            <person name="Liu W."/>
            <person name="Santuari L."/>
            <person name="Cao Q."/>
            <person name="Sharma T."/>
            <person name="Shen D."/>
            <person name="Roswanjaya Y."/>
            <person name="Wardhani T."/>
            <person name="Kalhor M.S."/>
            <person name="Jansen J."/>
            <person name="Van den Hoogen J."/>
            <person name="Gungor B."/>
            <person name="Hartog M."/>
            <person name="Hontelez J."/>
            <person name="Verver J."/>
            <person name="Yang W.-C."/>
            <person name="Schijlen E."/>
            <person name="Repin R."/>
            <person name="Schilthuizen M."/>
            <person name="Schranz E."/>
            <person name="Heidstra R."/>
            <person name="Miyata K."/>
            <person name="Fedorova E."/>
            <person name="Kohlen W."/>
            <person name="Bisseling T."/>
            <person name="Smit S."/>
            <person name="Geurts R."/>
        </authorList>
    </citation>
    <scope>NUCLEOTIDE SEQUENCE [LARGE SCALE GENOMIC DNA]</scope>
    <source>
        <strain evidence="2">cv. WU1-14</strain>
    </source>
</reference>
<protein>
    <submittedName>
        <fullName evidence="1">Uncharacterized protein</fullName>
    </submittedName>
</protein>
<comment type="caution">
    <text evidence="1">The sequence shown here is derived from an EMBL/GenBank/DDBJ whole genome shotgun (WGS) entry which is preliminary data.</text>
</comment>
<dbReference type="AlphaFoldDB" id="A0A2P5DDA1"/>
<evidence type="ECO:0000313" key="2">
    <source>
        <dbReference type="Proteomes" id="UP000237105"/>
    </source>
</evidence>
<dbReference type="OrthoDB" id="10319005at2759"/>
<organism evidence="1 2">
    <name type="scientific">Parasponia andersonii</name>
    <name type="common">Sponia andersonii</name>
    <dbReference type="NCBI Taxonomy" id="3476"/>
    <lineage>
        <taxon>Eukaryota</taxon>
        <taxon>Viridiplantae</taxon>
        <taxon>Streptophyta</taxon>
        <taxon>Embryophyta</taxon>
        <taxon>Tracheophyta</taxon>
        <taxon>Spermatophyta</taxon>
        <taxon>Magnoliopsida</taxon>
        <taxon>eudicotyledons</taxon>
        <taxon>Gunneridae</taxon>
        <taxon>Pentapetalae</taxon>
        <taxon>rosids</taxon>
        <taxon>fabids</taxon>
        <taxon>Rosales</taxon>
        <taxon>Cannabaceae</taxon>
        <taxon>Parasponia</taxon>
    </lineage>
</organism>
<name>A0A2P5DDA1_PARAD</name>
<gene>
    <name evidence="1" type="ORF">PanWU01x14_074020</name>
</gene>
<sequence length="106" mass="10803">MGTRQAEEQKPLCLLRRVVAPQPLVDRFEKAALPGVEVVPLCPWPLTADELKQDSTKAVDIGLASGLASVEALGGNVANGSGDAVEVLISVGGALVVDGTGEAEVA</sequence>
<dbReference type="EMBL" id="JXTB01000045">
    <property type="protein sequence ID" value="PON71262.1"/>
    <property type="molecule type" value="Genomic_DNA"/>
</dbReference>
<proteinExistence type="predicted"/>
<dbReference type="Proteomes" id="UP000237105">
    <property type="component" value="Unassembled WGS sequence"/>
</dbReference>
<accession>A0A2P5DDA1</accession>
<keyword evidence="2" id="KW-1185">Reference proteome</keyword>
<evidence type="ECO:0000313" key="1">
    <source>
        <dbReference type="EMBL" id="PON71262.1"/>
    </source>
</evidence>